<proteinExistence type="predicted"/>
<sequence>MMGYETADGQNGGPKPVQASNPPLYPCASVGPADSAKEPAPHFPLRYFFIPEMTVNLPVGRYTCRSPGFLRGLNRPERGRGHAARQR</sequence>
<dbReference type="EMBL" id="SRLO01006228">
    <property type="protein sequence ID" value="TNN28960.1"/>
    <property type="molecule type" value="Genomic_DNA"/>
</dbReference>
<evidence type="ECO:0000256" key="1">
    <source>
        <dbReference type="SAM" id="MobiDB-lite"/>
    </source>
</evidence>
<name>A0A4Z2EK62_9TELE</name>
<protein>
    <submittedName>
        <fullName evidence="2">Uncharacterized protein</fullName>
    </submittedName>
</protein>
<comment type="caution">
    <text evidence="2">The sequence shown here is derived from an EMBL/GenBank/DDBJ whole genome shotgun (WGS) entry which is preliminary data.</text>
</comment>
<dbReference type="AlphaFoldDB" id="A0A4Z2EK62"/>
<keyword evidence="3" id="KW-1185">Reference proteome</keyword>
<evidence type="ECO:0000313" key="2">
    <source>
        <dbReference type="EMBL" id="TNN28960.1"/>
    </source>
</evidence>
<feature type="region of interest" description="Disordered" evidence="1">
    <location>
        <begin position="1"/>
        <end position="36"/>
    </location>
</feature>
<accession>A0A4Z2EK62</accession>
<evidence type="ECO:0000313" key="3">
    <source>
        <dbReference type="Proteomes" id="UP000314294"/>
    </source>
</evidence>
<organism evidence="2 3">
    <name type="scientific">Liparis tanakae</name>
    <name type="common">Tanaka's snailfish</name>
    <dbReference type="NCBI Taxonomy" id="230148"/>
    <lineage>
        <taxon>Eukaryota</taxon>
        <taxon>Metazoa</taxon>
        <taxon>Chordata</taxon>
        <taxon>Craniata</taxon>
        <taxon>Vertebrata</taxon>
        <taxon>Euteleostomi</taxon>
        <taxon>Actinopterygii</taxon>
        <taxon>Neopterygii</taxon>
        <taxon>Teleostei</taxon>
        <taxon>Neoteleostei</taxon>
        <taxon>Acanthomorphata</taxon>
        <taxon>Eupercaria</taxon>
        <taxon>Perciformes</taxon>
        <taxon>Cottioidei</taxon>
        <taxon>Cottales</taxon>
        <taxon>Liparidae</taxon>
        <taxon>Liparis</taxon>
    </lineage>
</organism>
<reference evidence="2 3" key="1">
    <citation type="submission" date="2019-03" db="EMBL/GenBank/DDBJ databases">
        <title>First draft genome of Liparis tanakae, snailfish: a comprehensive survey of snailfish specific genes.</title>
        <authorList>
            <person name="Kim W."/>
            <person name="Song I."/>
            <person name="Jeong J.-H."/>
            <person name="Kim D."/>
            <person name="Kim S."/>
            <person name="Ryu S."/>
            <person name="Song J.Y."/>
            <person name="Lee S.K."/>
        </authorList>
    </citation>
    <scope>NUCLEOTIDE SEQUENCE [LARGE SCALE GENOMIC DNA]</scope>
    <source>
        <tissue evidence="2">Muscle</tissue>
    </source>
</reference>
<dbReference type="Proteomes" id="UP000314294">
    <property type="component" value="Unassembled WGS sequence"/>
</dbReference>
<gene>
    <name evidence="2" type="ORF">EYF80_060892</name>
</gene>
<feature type="region of interest" description="Disordered" evidence="1">
    <location>
        <begin position="68"/>
        <end position="87"/>
    </location>
</feature>